<sequence>MRMQRKRRSLNEKDRLELAKNLFPQPRELTEEQTNAVDTAVNTLTEKEKEKIARRDEAVATKTRKRRNSSVSKGEGPCEPKGKGIDPKEFGNLDLNDAEADVELQTAALETFQDAKRNKKSAKNQVKNSTTKQSAEKLNADRRSVRPEKTSSKNKVLPDTVRLTAQINPKSILGTALKEAEKIGSSKRRNSAKRSHPSTSGSSSSSESDSSSDSSDSESSSSSSSSDSSSDESSSSNSSSNKKSKKRKSKKSKKRRSKDKLDSKNTFKPVKYNGQAVLTDYHRFIREATFYAKKIPKEDRIIVLSHYLDGKAYEFYNLKVASKENKWSLKDFFAGIFDYCFPVNYRMQMRQKLHHCHQNGRTVEQYAHELEQLFEIIGVKNKREKVIKLWYGLRQSLREALWCYELNPEVSTWDEVLSKALIVEISRSDGNGHERREGTVSLNRGEQPWNGGRSSNLKSSKWDRNSNFNSKNRDNQNRSRYANNGPSRLR</sequence>
<feature type="compositionally biased region" description="Basic and acidic residues" evidence="1">
    <location>
        <begin position="76"/>
        <end position="91"/>
    </location>
</feature>
<evidence type="ECO:0000313" key="2">
    <source>
        <dbReference type="EMBL" id="KAG5634250.1"/>
    </source>
</evidence>
<proteinExistence type="predicted"/>
<dbReference type="AlphaFoldDB" id="A0A9P7FNH7"/>
<protein>
    <recommendedName>
        <fullName evidence="4">Retrotransposon gag domain-containing protein</fullName>
    </recommendedName>
</protein>
<dbReference type="Proteomes" id="UP000717328">
    <property type="component" value="Unassembled WGS sequence"/>
</dbReference>
<keyword evidence="3" id="KW-1185">Reference proteome</keyword>
<feature type="compositionally biased region" description="Basic residues" evidence="1">
    <location>
        <begin position="242"/>
        <end position="258"/>
    </location>
</feature>
<feature type="region of interest" description="Disordered" evidence="1">
    <location>
        <begin position="180"/>
        <end position="266"/>
    </location>
</feature>
<evidence type="ECO:0008006" key="4">
    <source>
        <dbReference type="Google" id="ProtNLM"/>
    </source>
</evidence>
<feature type="compositionally biased region" description="Polar residues" evidence="1">
    <location>
        <begin position="452"/>
        <end position="470"/>
    </location>
</feature>
<evidence type="ECO:0000256" key="1">
    <source>
        <dbReference type="SAM" id="MobiDB-lite"/>
    </source>
</evidence>
<evidence type="ECO:0000313" key="3">
    <source>
        <dbReference type="Proteomes" id="UP000717328"/>
    </source>
</evidence>
<feature type="compositionally biased region" description="Polar residues" evidence="1">
    <location>
        <begin position="123"/>
        <end position="133"/>
    </location>
</feature>
<reference evidence="2" key="2">
    <citation type="submission" date="2021-10" db="EMBL/GenBank/DDBJ databases">
        <title>Phylogenomics reveals ancestral predisposition of the termite-cultivated fungus Termitomyces towards a domesticated lifestyle.</title>
        <authorList>
            <person name="Auxier B."/>
            <person name="Grum-Grzhimaylo A."/>
            <person name="Cardenas M.E."/>
            <person name="Lodge J.D."/>
            <person name="Laessoe T."/>
            <person name="Pedersen O."/>
            <person name="Smith M.E."/>
            <person name="Kuyper T.W."/>
            <person name="Franco-Molano E.A."/>
            <person name="Baroni T.J."/>
            <person name="Aanen D.K."/>
        </authorList>
    </citation>
    <scope>NUCLEOTIDE SEQUENCE</scope>
    <source>
        <strain evidence="2">D49</strain>
    </source>
</reference>
<feature type="compositionally biased region" description="Basic and acidic residues" evidence="1">
    <location>
        <begin position="9"/>
        <end position="18"/>
    </location>
</feature>
<feature type="compositionally biased region" description="Polar residues" evidence="1">
    <location>
        <begin position="478"/>
        <end position="490"/>
    </location>
</feature>
<feature type="region of interest" description="Disordered" evidence="1">
    <location>
        <begin position="114"/>
        <end position="168"/>
    </location>
</feature>
<dbReference type="OrthoDB" id="3267748at2759"/>
<feature type="region of interest" description="Disordered" evidence="1">
    <location>
        <begin position="1"/>
        <end position="97"/>
    </location>
</feature>
<organism evidence="2 3">
    <name type="scientific">Sphagnurus paluster</name>
    <dbReference type="NCBI Taxonomy" id="117069"/>
    <lineage>
        <taxon>Eukaryota</taxon>
        <taxon>Fungi</taxon>
        <taxon>Dikarya</taxon>
        <taxon>Basidiomycota</taxon>
        <taxon>Agaricomycotina</taxon>
        <taxon>Agaricomycetes</taxon>
        <taxon>Agaricomycetidae</taxon>
        <taxon>Agaricales</taxon>
        <taxon>Tricholomatineae</taxon>
        <taxon>Lyophyllaceae</taxon>
        <taxon>Sphagnurus</taxon>
    </lineage>
</organism>
<feature type="compositionally biased region" description="Basic residues" evidence="1">
    <location>
        <begin position="185"/>
        <end position="196"/>
    </location>
</feature>
<feature type="region of interest" description="Disordered" evidence="1">
    <location>
        <begin position="430"/>
        <end position="490"/>
    </location>
</feature>
<feature type="compositionally biased region" description="Basic and acidic residues" evidence="1">
    <location>
        <begin position="45"/>
        <end position="59"/>
    </location>
</feature>
<comment type="caution">
    <text evidence="2">The sequence shown here is derived from an EMBL/GenBank/DDBJ whole genome shotgun (WGS) entry which is preliminary data.</text>
</comment>
<reference evidence="2" key="1">
    <citation type="submission" date="2021-02" db="EMBL/GenBank/DDBJ databases">
        <authorList>
            <person name="Nieuwenhuis M."/>
            <person name="Van De Peppel L.J.J."/>
        </authorList>
    </citation>
    <scope>NUCLEOTIDE SEQUENCE</scope>
    <source>
        <strain evidence="2">D49</strain>
    </source>
</reference>
<accession>A0A9P7FNH7</accession>
<feature type="compositionally biased region" description="Polar residues" evidence="1">
    <location>
        <begin position="32"/>
        <end position="44"/>
    </location>
</feature>
<name>A0A9P7FNH7_9AGAR</name>
<dbReference type="EMBL" id="JABCKI010006523">
    <property type="protein sequence ID" value="KAG5634250.1"/>
    <property type="molecule type" value="Genomic_DNA"/>
</dbReference>
<gene>
    <name evidence="2" type="ORF">H0H81_002698</name>
</gene>
<feature type="compositionally biased region" description="Basic and acidic residues" evidence="1">
    <location>
        <begin position="134"/>
        <end position="151"/>
    </location>
</feature>
<feature type="compositionally biased region" description="Low complexity" evidence="1">
    <location>
        <begin position="202"/>
        <end position="241"/>
    </location>
</feature>